<reference evidence="1" key="1">
    <citation type="submission" date="2019-09" db="EMBL/GenBank/DDBJ databases">
        <authorList>
            <person name="Rodrigo-Torres L."/>
            <person name="Arahal R. D."/>
            <person name="Lucena T."/>
        </authorList>
    </citation>
    <scope>NUCLEOTIDE SEQUENCE</scope>
    <source>
        <strain evidence="1">ISS653</strain>
    </source>
</reference>
<evidence type="ECO:0000313" key="2">
    <source>
        <dbReference type="Proteomes" id="UP000356253"/>
    </source>
</evidence>
<proteinExistence type="predicted"/>
<dbReference type="Proteomes" id="UP000356253">
    <property type="component" value="Unassembled WGS sequence"/>
</dbReference>
<name>A0AC61Y7P1_9FLAO</name>
<dbReference type="EMBL" id="CABVMM010000006">
    <property type="protein sequence ID" value="VVV00511.1"/>
    <property type="molecule type" value="Genomic_DNA"/>
</dbReference>
<sequence>MKIRFTSEYDTANKVLTEYLTKYDYLNSDRIIRCVIFLADNGIESFKSFLESAKGDPRDVMWWAEYENRESMDNNKRVRDFNKSFKENGI</sequence>
<organism evidence="1 2">
    <name type="scientific">Mesonia oceanica</name>
    <dbReference type="NCBI Taxonomy" id="2687242"/>
    <lineage>
        <taxon>Bacteria</taxon>
        <taxon>Pseudomonadati</taxon>
        <taxon>Bacteroidota</taxon>
        <taxon>Flavobacteriia</taxon>
        <taxon>Flavobacteriales</taxon>
        <taxon>Flavobacteriaceae</taxon>
        <taxon>Mesonia</taxon>
    </lineage>
</organism>
<comment type="caution">
    <text evidence="1">The sequence shown here is derived from an EMBL/GenBank/DDBJ whole genome shotgun (WGS) entry which is preliminary data.</text>
</comment>
<keyword evidence="2" id="KW-1185">Reference proteome</keyword>
<protein>
    <submittedName>
        <fullName evidence="1">Uncharacterized protein</fullName>
    </submittedName>
</protein>
<accession>A0AC61Y7P1</accession>
<gene>
    <name evidence="1" type="ORF">FVB9532_01782</name>
</gene>
<evidence type="ECO:0000313" key="1">
    <source>
        <dbReference type="EMBL" id="VVV00511.1"/>
    </source>
</evidence>